<evidence type="ECO:0000256" key="1">
    <source>
        <dbReference type="SAM" id="Phobius"/>
    </source>
</evidence>
<feature type="transmembrane region" description="Helical" evidence="1">
    <location>
        <begin position="50"/>
        <end position="72"/>
    </location>
</feature>
<dbReference type="EMBL" id="MFGW01000058">
    <property type="protein sequence ID" value="OGF67379.1"/>
    <property type="molecule type" value="Genomic_DNA"/>
</dbReference>
<comment type="caution">
    <text evidence="2">The sequence shown here is derived from an EMBL/GenBank/DDBJ whole genome shotgun (WGS) entry which is preliminary data.</text>
</comment>
<organism evidence="2 3">
    <name type="scientific">Candidatus Fischerbacteria bacterium RBG_13_37_8</name>
    <dbReference type="NCBI Taxonomy" id="1817863"/>
    <lineage>
        <taxon>Bacteria</taxon>
        <taxon>Candidatus Fischeribacteriota</taxon>
    </lineage>
</organism>
<dbReference type="AlphaFoldDB" id="A0A1F5VVE4"/>
<dbReference type="Proteomes" id="UP000178943">
    <property type="component" value="Unassembled WGS sequence"/>
</dbReference>
<evidence type="ECO:0000313" key="3">
    <source>
        <dbReference type="Proteomes" id="UP000178943"/>
    </source>
</evidence>
<evidence type="ECO:0000313" key="2">
    <source>
        <dbReference type="EMBL" id="OGF67379.1"/>
    </source>
</evidence>
<name>A0A1F5VVE4_9BACT</name>
<reference evidence="2 3" key="1">
    <citation type="journal article" date="2016" name="Nat. Commun.">
        <title>Thousands of microbial genomes shed light on interconnected biogeochemical processes in an aquifer system.</title>
        <authorList>
            <person name="Anantharaman K."/>
            <person name="Brown C.T."/>
            <person name="Hug L.A."/>
            <person name="Sharon I."/>
            <person name="Castelle C.J."/>
            <person name="Probst A.J."/>
            <person name="Thomas B.C."/>
            <person name="Singh A."/>
            <person name="Wilkins M.J."/>
            <person name="Karaoz U."/>
            <person name="Brodie E.L."/>
            <person name="Williams K.H."/>
            <person name="Hubbard S.S."/>
            <person name="Banfield J.F."/>
        </authorList>
    </citation>
    <scope>NUCLEOTIDE SEQUENCE [LARGE SCALE GENOMIC DNA]</scope>
</reference>
<keyword evidence="1" id="KW-1133">Transmembrane helix</keyword>
<proteinExistence type="predicted"/>
<keyword evidence="1" id="KW-0812">Transmembrane</keyword>
<keyword evidence="1" id="KW-0472">Membrane</keyword>
<protein>
    <submittedName>
        <fullName evidence="2">Uncharacterized protein</fullName>
    </submittedName>
</protein>
<feature type="transmembrane region" description="Helical" evidence="1">
    <location>
        <begin position="21"/>
        <end position="44"/>
    </location>
</feature>
<accession>A0A1F5VVE4</accession>
<sequence>MEIIVIGSFINKIIAFIGRTSMLWMMVVSISFIIVGILLTIGIISSSPAAPMVIKVALISGGMFGSVLGYYFSKRIGTFKQLTDNSMTVKIGRKEITFDKEEILYISRRSGIESFYSYYSWVVATNRSKYRILGKFYIQNEPEYDLAGIFKNMGLKVREYGI</sequence>
<gene>
    <name evidence="2" type="ORF">A2Y62_00440</name>
</gene>